<dbReference type="Gene3D" id="3.40.50.10540">
    <property type="entry name" value="Crotonobetainyl-coa:carnitine coa-transferase, domain 1"/>
    <property type="match status" value="1"/>
</dbReference>
<name>A0A381VYS0_9ZZZZ</name>
<dbReference type="Gene3D" id="3.30.1540.10">
    <property type="entry name" value="formyl-coa transferase, domain 3"/>
    <property type="match status" value="1"/>
</dbReference>
<accession>A0A381VYS0</accession>
<reference evidence="2" key="1">
    <citation type="submission" date="2018-05" db="EMBL/GenBank/DDBJ databases">
        <authorList>
            <person name="Lanie J.A."/>
            <person name="Ng W.-L."/>
            <person name="Kazmierczak K.M."/>
            <person name="Andrzejewski T.M."/>
            <person name="Davidsen T.M."/>
            <person name="Wayne K.J."/>
            <person name="Tettelin H."/>
            <person name="Glass J.I."/>
            <person name="Rusch D."/>
            <person name="Podicherti R."/>
            <person name="Tsui H.-C.T."/>
            <person name="Winkler M.E."/>
        </authorList>
    </citation>
    <scope>NUCLEOTIDE SEQUENCE</scope>
</reference>
<evidence type="ECO:0000256" key="1">
    <source>
        <dbReference type="ARBA" id="ARBA00022679"/>
    </source>
</evidence>
<evidence type="ECO:0008006" key="3">
    <source>
        <dbReference type="Google" id="ProtNLM"/>
    </source>
</evidence>
<sequence>MEWTSNNGFENLQSLVPGFDILIEDWDLNLRDDIGVEPSRFVDSNPGLIEISVTPFGLSGPYARWKSSPLVQLALGGYMYLTGERGKEPLMLPGRQPDYLTGLNASAAIHIALWERERSGSGQFLEMSMLETLATLHQFTMEMTTFEGVLRMRNGNQWQKESSFASYGITTLPCSDGYICFGISTEDQWERLCAMIGRVDLIDDPNYDTRIKRADNSEYLDELLTEWIANRTRREIFVETSEIWGLPTAPILDMSEVVKDEQFIYRNIFHDQVFGKGQTVTFPKYPYIASEMKPRIGMAPGLGEHTEDVLRTK</sequence>
<dbReference type="AlphaFoldDB" id="A0A381VYS0"/>
<keyword evidence="1" id="KW-0808">Transferase</keyword>
<dbReference type="PANTHER" id="PTHR48207:SF3">
    <property type="entry name" value="SUCCINATE--HYDROXYMETHYLGLUTARATE COA-TRANSFERASE"/>
    <property type="match status" value="1"/>
</dbReference>
<dbReference type="InterPro" id="IPR023606">
    <property type="entry name" value="CoA-Trfase_III_dom_1_sf"/>
</dbReference>
<dbReference type="InterPro" id="IPR050483">
    <property type="entry name" value="CoA-transferase_III_domain"/>
</dbReference>
<proteinExistence type="predicted"/>
<dbReference type="Pfam" id="PF02515">
    <property type="entry name" value="CoA_transf_3"/>
    <property type="match status" value="1"/>
</dbReference>
<dbReference type="InterPro" id="IPR044855">
    <property type="entry name" value="CoA-Trfase_III_dom3_sf"/>
</dbReference>
<protein>
    <recommendedName>
        <fullName evidence="3">CoA transferase</fullName>
    </recommendedName>
</protein>
<organism evidence="2">
    <name type="scientific">marine metagenome</name>
    <dbReference type="NCBI Taxonomy" id="408172"/>
    <lineage>
        <taxon>unclassified sequences</taxon>
        <taxon>metagenomes</taxon>
        <taxon>ecological metagenomes</taxon>
    </lineage>
</organism>
<dbReference type="SUPFAM" id="SSF89796">
    <property type="entry name" value="CoA-transferase family III (CaiB/BaiF)"/>
    <property type="match status" value="1"/>
</dbReference>
<dbReference type="PANTHER" id="PTHR48207">
    <property type="entry name" value="SUCCINATE--HYDROXYMETHYLGLUTARATE COA-TRANSFERASE"/>
    <property type="match status" value="1"/>
</dbReference>
<evidence type="ECO:0000313" key="2">
    <source>
        <dbReference type="EMBL" id="SVA45439.1"/>
    </source>
</evidence>
<dbReference type="InterPro" id="IPR003673">
    <property type="entry name" value="CoA-Trfase_fam_III"/>
</dbReference>
<dbReference type="GO" id="GO:0008410">
    <property type="term" value="F:CoA-transferase activity"/>
    <property type="evidence" value="ECO:0007669"/>
    <property type="project" value="TreeGrafter"/>
</dbReference>
<dbReference type="EMBL" id="UINC01010194">
    <property type="protein sequence ID" value="SVA45439.1"/>
    <property type="molecule type" value="Genomic_DNA"/>
</dbReference>
<gene>
    <name evidence="2" type="ORF">METZ01_LOCUS98293</name>
</gene>